<keyword evidence="9" id="KW-1185">Reference proteome</keyword>
<comment type="similarity">
    <text evidence="5">Belongs to the SAT4 family.</text>
</comment>
<evidence type="ECO:0000256" key="6">
    <source>
        <dbReference type="SAM" id="Phobius"/>
    </source>
</evidence>
<feature type="transmembrane region" description="Helical" evidence="6">
    <location>
        <begin position="154"/>
        <end position="174"/>
    </location>
</feature>
<evidence type="ECO:0000313" key="8">
    <source>
        <dbReference type="EMBL" id="EHK99368.1"/>
    </source>
</evidence>
<gene>
    <name evidence="8" type="ORF">M7I_4772</name>
</gene>
<dbReference type="PANTHER" id="PTHR33048">
    <property type="entry name" value="PTH11-LIKE INTEGRAL MEMBRANE PROTEIN (AFU_ORTHOLOGUE AFUA_5G11245)"/>
    <property type="match status" value="1"/>
</dbReference>
<keyword evidence="2 6" id="KW-0812">Transmembrane</keyword>
<evidence type="ECO:0000256" key="2">
    <source>
        <dbReference type="ARBA" id="ARBA00022692"/>
    </source>
</evidence>
<comment type="subcellular location">
    <subcellularLocation>
        <location evidence="1">Membrane</location>
        <topology evidence="1">Multi-pass membrane protein</topology>
    </subcellularLocation>
</comment>
<keyword evidence="3 6" id="KW-1133">Transmembrane helix</keyword>
<accession>H0EQ29</accession>
<dbReference type="InterPro" id="IPR052337">
    <property type="entry name" value="SAT4-like"/>
</dbReference>
<feature type="transmembrane region" description="Helical" evidence="6">
    <location>
        <begin position="103"/>
        <end position="134"/>
    </location>
</feature>
<comment type="caution">
    <text evidence="8">The sequence shown here is derived from an EMBL/GenBank/DDBJ whole genome shotgun (WGS) entry which is preliminary data.</text>
</comment>
<reference evidence="8 9" key="1">
    <citation type="journal article" date="2012" name="Eukaryot. Cell">
        <title>Genome sequence of the fungus Glarea lozoyensis: the first genome sequence of a species from the Helotiaceae family.</title>
        <authorList>
            <person name="Youssar L."/>
            <person name="Gruening B.A."/>
            <person name="Erxleben A."/>
            <person name="Guenther S."/>
            <person name="Huettel W."/>
        </authorList>
    </citation>
    <scope>NUCLEOTIDE SEQUENCE [LARGE SCALE GENOMIC DNA]</scope>
    <source>
        <strain evidence="9">ATCC 74030 / MF5533</strain>
    </source>
</reference>
<evidence type="ECO:0000256" key="3">
    <source>
        <dbReference type="ARBA" id="ARBA00022989"/>
    </source>
</evidence>
<dbReference type="PANTHER" id="PTHR33048:SF47">
    <property type="entry name" value="INTEGRAL MEMBRANE PROTEIN-RELATED"/>
    <property type="match status" value="1"/>
</dbReference>
<dbReference type="InterPro" id="IPR049326">
    <property type="entry name" value="Rhodopsin_dom_fungi"/>
</dbReference>
<sequence length="279" mass="31159">MASNEYRDTPDTLSHVRSGHALTCTQIVENMNDAIQAAVKSGKISEFVAASIIKGDFTLQFALANDSYRLVNAVITFAIFECLFVALFYYSRLKFRSKHDLDLWLMVPTFLACTANLVICISGIGIITSIVRISIYFTKLKGYDLDFTWAGVDIVLWSTVEPGVYLIAACLPSLRPLLNTFLKDFDSNKFRHGIEKFKLNHSRKAGSRDHLPSRAITIPLADPTASRGGFNRINGSQEQWPEDYLGTKPGLATNESVQNVLMCQRTRSSHHYAVLLALE</sequence>
<proteinExistence type="inferred from homology"/>
<name>H0EQ29_GLAL7</name>
<dbReference type="EMBL" id="AGUE01000118">
    <property type="protein sequence ID" value="EHK99368.1"/>
    <property type="molecule type" value="Genomic_DNA"/>
</dbReference>
<organism evidence="8 9">
    <name type="scientific">Glarea lozoyensis (strain ATCC 74030 / MF5533)</name>
    <dbReference type="NCBI Taxonomy" id="1104152"/>
    <lineage>
        <taxon>Eukaryota</taxon>
        <taxon>Fungi</taxon>
        <taxon>Dikarya</taxon>
        <taxon>Ascomycota</taxon>
        <taxon>Pezizomycotina</taxon>
        <taxon>Leotiomycetes</taxon>
        <taxon>Helotiales</taxon>
        <taxon>Helotiaceae</taxon>
        <taxon>Glarea</taxon>
    </lineage>
</organism>
<evidence type="ECO:0000259" key="7">
    <source>
        <dbReference type="Pfam" id="PF20684"/>
    </source>
</evidence>
<dbReference type="AlphaFoldDB" id="H0EQ29"/>
<evidence type="ECO:0000256" key="1">
    <source>
        <dbReference type="ARBA" id="ARBA00004141"/>
    </source>
</evidence>
<evidence type="ECO:0000256" key="4">
    <source>
        <dbReference type="ARBA" id="ARBA00023136"/>
    </source>
</evidence>
<dbReference type="Proteomes" id="UP000005446">
    <property type="component" value="Unassembled WGS sequence"/>
</dbReference>
<evidence type="ECO:0000313" key="9">
    <source>
        <dbReference type="Proteomes" id="UP000005446"/>
    </source>
</evidence>
<evidence type="ECO:0000256" key="5">
    <source>
        <dbReference type="ARBA" id="ARBA00038359"/>
    </source>
</evidence>
<dbReference type="OrthoDB" id="5401779at2759"/>
<dbReference type="GO" id="GO:0016020">
    <property type="term" value="C:membrane"/>
    <property type="evidence" value="ECO:0007669"/>
    <property type="project" value="UniProtKB-SubCell"/>
</dbReference>
<feature type="transmembrane region" description="Helical" evidence="6">
    <location>
        <begin position="70"/>
        <end position="91"/>
    </location>
</feature>
<keyword evidence="4 6" id="KW-0472">Membrane</keyword>
<dbReference type="Pfam" id="PF20684">
    <property type="entry name" value="Fung_rhodopsin"/>
    <property type="match status" value="1"/>
</dbReference>
<dbReference type="HOGENOM" id="CLU_997659_0_0_1"/>
<dbReference type="InParanoid" id="H0EQ29"/>
<protein>
    <recommendedName>
        <fullName evidence="7">Rhodopsin domain-containing protein</fullName>
    </recommendedName>
</protein>
<feature type="domain" description="Rhodopsin" evidence="7">
    <location>
        <begin position="117"/>
        <end position="179"/>
    </location>
</feature>